<evidence type="ECO:0000313" key="2">
    <source>
        <dbReference type="EMBL" id="OXB00259.1"/>
    </source>
</evidence>
<evidence type="ECO:0008006" key="6">
    <source>
        <dbReference type="Google" id="ProtNLM"/>
    </source>
</evidence>
<sequence>MKKIILFILFISFSAFSQSNQFTGTWSTENCKDCSKKYIFKINLAQSNNKIYGTAEVISDDANLSSGVMEVTGYVYVLGEKAQISMKTKNGSSASAVLFVSEERIQFEKRGGSDLVPKELILSKLYD</sequence>
<evidence type="ECO:0000313" key="5">
    <source>
        <dbReference type="Proteomes" id="UP000198431"/>
    </source>
</evidence>
<evidence type="ECO:0000313" key="3">
    <source>
        <dbReference type="EMBL" id="SHL70987.1"/>
    </source>
</evidence>
<dbReference type="RefSeq" id="WP_073394191.1">
    <property type="nucleotide sequence ID" value="NZ_FRBX01000001.1"/>
</dbReference>
<organism evidence="2 5">
    <name type="scientific">Flavobacterium pectinovorum</name>
    <dbReference type="NCBI Taxonomy" id="29533"/>
    <lineage>
        <taxon>Bacteria</taxon>
        <taxon>Pseudomonadati</taxon>
        <taxon>Bacteroidota</taxon>
        <taxon>Flavobacteriia</taxon>
        <taxon>Flavobacteriales</taxon>
        <taxon>Flavobacteriaceae</taxon>
        <taxon>Flavobacterium</taxon>
    </lineage>
</organism>
<feature type="signal peptide" evidence="1">
    <location>
        <begin position="1"/>
        <end position="17"/>
    </location>
</feature>
<reference evidence="3 4" key="2">
    <citation type="submission" date="2016-11" db="EMBL/GenBank/DDBJ databases">
        <authorList>
            <person name="Varghese N."/>
            <person name="Submissions S."/>
        </authorList>
    </citation>
    <scope>NUCLEOTIDE SEQUENCE [LARGE SCALE GENOMIC DNA]</scope>
    <source>
        <strain evidence="3 4">DSM 6368</strain>
    </source>
</reference>
<evidence type="ECO:0000313" key="4">
    <source>
        <dbReference type="Proteomes" id="UP000184216"/>
    </source>
</evidence>
<dbReference type="EMBL" id="MUHB01000024">
    <property type="protein sequence ID" value="OXB00259.1"/>
    <property type="molecule type" value="Genomic_DNA"/>
</dbReference>
<feature type="chain" id="PRO_5044258943" description="Lipocalin-like domain-containing protein" evidence="1">
    <location>
        <begin position="18"/>
        <end position="127"/>
    </location>
</feature>
<dbReference type="AlphaFoldDB" id="A0AB36NVN6"/>
<keyword evidence="4" id="KW-1185">Reference proteome</keyword>
<dbReference type="EMBL" id="FRBX01000001">
    <property type="protein sequence ID" value="SHL70987.1"/>
    <property type="molecule type" value="Genomic_DNA"/>
</dbReference>
<comment type="caution">
    <text evidence="2">The sequence shown here is derived from an EMBL/GenBank/DDBJ whole genome shotgun (WGS) entry which is preliminary data.</text>
</comment>
<gene>
    <name evidence="2" type="ORF">B0A72_20415</name>
    <name evidence="3" type="ORF">SAMN05444387_1302</name>
</gene>
<protein>
    <recommendedName>
        <fullName evidence="6">Lipocalin-like domain-containing protein</fullName>
    </recommendedName>
</protein>
<proteinExistence type="predicted"/>
<reference evidence="2 5" key="1">
    <citation type="submission" date="2016-11" db="EMBL/GenBank/DDBJ databases">
        <title>Whole genomes of Flavobacteriaceae.</title>
        <authorList>
            <person name="Stine C."/>
            <person name="Li C."/>
            <person name="Tadesse D."/>
        </authorList>
    </citation>
    <scope>NUCLEOTIDE SEQUENCE [LARGE SCALE GENOMIC DNA]</scope>
    <source>
        <strain evidence="2 5">ATCC 19366</strain>
    </source>
</reference>
<evidence type="ECO:0000256" key="1">
    <source>
        <dbReference type="SAM" id="SignalP"/>
    </source>
</evidence>
<keyword evidence="1" id="KW-0732">Signal</keyword>
<dbReference type="Proteomes" id="UP000184216">
    <property type="component" value="Unassembled WGS sequence"/>
</dbReference>
<dbReference type="Proteomes" id="UP000198431">
    <property type="component" value="Unassembled WGS sequence"/>
</dbReference>
<name>A0AB36NVN6_9FLAO</name>
<accession>A0AB36NVN6</accession>